<keyword evidence="8" id="KW-1185">Reference proteome</keyword>
<dbReference type="InterPro" id="IPR029044">
    <property type="entry name" value="Nucleotide-diphossugar_trans"/>
</dbReference>
<keyword evidence="4" id="KW-0812">Transmembrane</keyword>
<keyword evidence="4" id="KW-0472">Membrane</keyword>
<protein>
    <submittedName>
        <fullName evidence="7">Glycosyltransferase</fullName>
    </submittedName>
</protein>
<proteinExistence type="inferred from homology"/>
<evidence type="ECO:0000256" key="3">
    <source>
        <dbReference type="ARBA" id="ARBA00022679"/>
    </source>
</evidence>
<dbReference type="Gene3D" id="3.90.550.10">
    <property type="entry name" value="Spore Coat Polysaccharide Biosynthesis Protein SpsA, Chain A"/>
    <property type="match status" value="1"/>
</dbReference>
<comment type="similarity">
    <text evidence="1">Belongs to the glycosyltransferase 2 family.</text>
</comment>
<dbReference type="Proteomes" id="UP001193035">
    <property type="component" value="Unassembled WGS sequence"/>
</dbReference>
<keyword evidence="4" id="KW-1133">Transmembrane helix</keyword>
<dbReference type="SUPFAM" id="SSF53448">
    <property type="entry name" value="Nucleotide-diphospho-sugar transferases"/>
    <property type="match status" value="1"/>
</dbReference>
<feature type="transmembrane region" description="Helical" evidence="4">
    <location>
        <begin position="509"/>
        <end position="534"/>
    </location>
</feature>
<evidence type="ECO:0000256" key="1">
    <source>
        <dbReference type="ARBA" id="ARBA00006739"/>
    </source>
</evidence>
<dbReference type="InterPro" id="IPR001173">
    <property type="entry name" value="Glyco_trans_2-like"/>
</dbReference>
<dbReference type="SUPFAM" id="SSF160246">
    <property type="entry name" value="EspE N-terminal domain-like"/>
    <property type="match status" value="1"/>
</dbReference>
<organism evidence="7 8">
    <name type="scientific">Ruegeria sediminis</name>
    <dbReference type="NCBI Taxonomy" id="2583820"/>
    <lineage>
        <taxon>Bacteria</taxon>
        <taxon>Pseudomonadati</taxon>
        <taxon>Pseudomonadota</taxon>
        <taxon>Alphaproteobacteria</taxon>
        <taxon>Rhodobacterales</taxon>
        <taxon>Roseobacteraceae</taxon>
        <taxon>Ruegeria</taxon>
    </lineage>
</organism>
<reference evidence="7 8" key="1">
    <citation type="submission" date="2019-05" db="EMBL/GenBank/DDBJ databases">
        <title>Ruegeria sp. nov., isolated from tidal flat.</title>
        <authorList>
            <person name="Kim W."/>
        </authorList>
    </citation>
    <scope>NUCLEOTIDE SEQUENCE [LARGE SCALE GENOMIC DNA]</scope>
    <source>
        <strain evidence="7 8">CAU 1488</strain>
    </source>
</reference>
<feature type="transmembrane region" description="Helical" evidence="4">
    <location>
        <begin position="576"/>
        <end position="599"/>
    </location>
</feature>
<feature type="domain" description="Type II secretion system protein GspE N-terminal" evidence="5">
    <location>
        <begin position="80"/>
        <end position="164"/>
    </location>
</feature>
<feature type="transmembrane region" description="Helical" evidence="4">
    <location>
        <begin position="210"/>
        <end position="229"/>
    </location>
</feature>
<evidence type="ECO:0000313" key="8">
    <source>
        <dbReference type="Proteomes" id="UP001193035"/>
    </source>
</evidence>
<evidence type="ECO:0000256" key="2">
    <source>
        <dbReference type="ARBA" id="ARBA00022676"/>
    </source>
</evidence>
<dbReference type="Pfam" id="PF05157">
    <property type="entry name" value="MshEN"/>
    <property type="match status" value="1"/>
</dbReference>
<evidence type="ECO:0000259" key="6">
    <source>
        <dbReference type="Pfam" id="PF13632"/>
    </source>
</evidence>
<sequence>MGVSVLSGQNVQRLAEVAPLPVPRLPLGRHLVLNGAITEAQLVEALQLQLRLNAPLGKIIVAEGWAEPRDILDALSAQSGLQIADLAATPPASELGDLMPVAFWLKHAVVPWIRMGPIVLVATSRPDRFPEVADAMAAAGLTAMPVLAGLDHIHAALARLFAAPLAKAAETCVEPSQSCRDWTFGARLPAILTGILILLVAVAFPELGLAALIFASVLTLSLFMALRLAGFAAHVAGRTHLIASHPGPRLPPISVLVPLYKEREIADALVRRLGRLNYPKALLDVILVLEEKDGVTQAALSAADLPHWMRVIKVPDLGGLTTKPRAMNFALDFCRGEIVGVWDAEDAPAPDQLERVAARFAQAPPDVVCLQGILDYYNPRTNWRARCFTIEYCSWFRVILPGIARLGLVVPLGGTTLFFRRQVLEELGRWDAHNVTEDADLGVRLCRAGYRTEMIDTVTHEEASFRAWPWVRQRSRWLKGFMVTYLVHMRAPRRLLADLGLWRFVGFQAFFLGTLGQFLLAPVLWSLWLLLFGLPHPIAQMVAPPLMAILVGFLVLAELLNILIGLTAVSAKDRRFLMPWVPTMMAYFPLGAVAAYKALWELAIRPFFWDKTQHGQAPEEDQPA</sequence>
<feature type="transmembrane region" description="Helical" evidence="4">
    <location>
        <begin position="184"/>
        <end position="204"/>
    </location>
</feature>
<dbReference type="InterPro" id="IPR037257">
    <property type="entry name" value="T2SS_E_N_sf"/>
</dbReference>
<dbReference type="InterPro" id="IPR007831">
    <property type="entry name" value="T2SS_GspE_N"/>
</dbReference>
<dbReference type="EMBL" id="VCPD01000001">
    <property type="protein sequence ID" value="TMV09500.1"/>
    <property type="molecule type" value="Genomic_DNA"/>
</dbReference>
<feature type="domain" description="Glycosyltransferase 2-like" evidence="6">
    <location>
        <begin position="341"/>
        <end position="534"/>
    </location>
</feature>
<dbReference type="PANTHER" id="PTHR43630">
    <property type="entry name" value="POLY-BETA-1,6-N-ACETYL-D-GLUCOSAMINE SYNTHASE"/>
    <property type="match status" value="1"/>
</dbReference>
<comment type="caution">
    <text evidence="7">The sequence shown here is derived from an EMBL/GenBank/DDBJ whole genome shotgun (WGS) entry which is preliminary data.</text>
</comment>
<gene>
    <name evidence="7" type="ORF">FGK63_00035</name>
</gene>
<accession>A0ABY2X293</accession>
<dbReference type="Pfam" id="PF13632">
    <property type="entry name" value="Glyco_trans_2_3"/>
    <property type="match status" value="1"/>
</dbReference>
<evidence type="ECO:0000259" key="5">
    <source>
        <dbReference type="Pfam" id="PF05157"/>
    </source>
</evidence>
<evidence type="ECO:0000256" key="4">
    <source>
        <dbReference type="SAM" id="Phobius"/>
    </source>
</evidence>
<feature type="transmembrane region" description="Helical" evidence="4">
    <location>
        <begin position="546"/>
        <end position="569"/>
    </location>
</feature>
<keyword evidence="3" id="KW-0808">Transferase</keyword>
<evidence type="ECO:0000313" key="7">
    <source>
        <dbReference type="EMBL" id="TMV09500.1"/>
    </source>
</evidence>
<dbReference type="PANTHER" id="PTHR43630:SF1">
    <property type="entry name" value="POLY-BETA-1,6-N-ACETYL-D-GLUCOSAMINE SYNTHASE"/>
    <property type="match status" value="1"/>
</dbReference>
<keyword evidence="2" id="KW-0328">Glycosyltransferase</keyword>
<name>A0ABY2X293_9RHOB</name>